<protein>
    <submittedName>
        <fullName evidence="2">Helix-turn-helix transcriptional regulator</fullName>
    </submittedName>
</protein>
<dbReference type="AlphaFoldDB" id="A0A7G9G8R4"/>
<keyword evidence="3" id="KW-1185">Reference proteome</keyword>
<feature type="domain" description="HTH cro/C1-type" evidence="1">
    <location>
        <begin position="6"/>
        <end position="58"/>
    </location>
</feature>
<accession>A0A7G9G8R4</accession>
<dbReference type="Proteomes" id="UP000515860">
    <property type="component" value="Chromosome"/>
</dbReference>
<evidence type="ECO:0000259" key="1">
    <source>
        <dbReference type="PROSITE" id="PS50943"/>
    </source>
</evidence>
<sequence length="65" mass="7299">MLYDNVKRVCSEKGVSVGYVEKQCELSNGSISKWNENEPGIRKVQKVADFLGVPIEKLLEEEEVG</sequence>
<dbReference type="InterPro" id="IPR001387">
    <property type="entry name" value="Cro/C1-type_HTH"/>
</dbReference>
<proteinExistence type="predicted"/>
<dbReference type="RefSeq" id="WP_118643285.1">
    <property type="nucleotide sequence ID" value="NZ_CP060635.1"/>
</dbReference>
<dbReference type="EMBL" id="CP060635">
    <property type="protein sequence ID" value="QNM07196.1"/>
    <property type="molecule type" value="Genomic_DNA"/>
</dbReference>
<evidence type="ECO:0000313" key="3">
    <source>
        <dbReference type="Proteomes" id="UP000515860"/>
    </source>
</evidence>
<evidence type="ECO:0000313" key="2">
    <source>
        <dbReference type="EMBL" id="QNM07196.1"/>
    </source>
</evidence>
<dbReference type="SMART" id="SM00530">
    <property type="entry name" value="HTH_XRE"/>
    <property type="match status" value="1"/>
</dbReference>
<dbReference type="Gene3D" id="1.10.260.40">
    <property type="entry name" value="lambda repressor-like DNA-binding domains"/>
    <property type="match status" value="1"/>
</dbReference>
<gene>
    <name evidence="2" type="ORF">H9Q79_09500</name>
</gene>
<dbReference type="KEGG" id="whj:H9Q79_09500"/>
<dbReference type="InterPro" id="IPR010982">
    <property type="entry name" value="Lambda_DNA-bd_dom_sf"/>
</dbReference>
<reference evidence="2 3" key="1">
    <citation type="submission" date="2020-08" db="EMBL/GenBank/DDBJ databases">
        <authorList>
            <person name="Liu C."/>
            <person name="Sun Q."/>
        </authorList>
    </citation>
    <scope>NUCLEOTIDE SEQUENCE [LARGE SCALE GENOMIC DNA]</scope>
    <source>
        <strain evidence="2 3">NSJ-29</strain>
    </source>
</reference>
<dbReference type="SUPFAM" id="SSF47413">
    <property type="entry name" value="lambda repressor-like DNA-binding domains"/>
    <property type="match status" value="1"/>
</dbReference>
<name>A0A7G9G8R4_9FIRM</name>
<dbReference type="GO" id="GO:0003677">
    <property type="term" value="F:DNA binding"/>
    <property type="evidence" value="ECO:0007669"/>
    <property type="project" value="InterPro"/>
</dbReference>
<organism evidence="2 3">
    <name type="scientific">Wansuia hejianensis</name>
    <dbReference type="NCBI Taxonomy" id="2763667"/>
    <lineage>
        <taxon>Bacteria</taxon>
        <taxon>Bacillati</taxon>
        <taxon>Bacillota</taxon>
        <taxon>Clostridia</taxon>
        <taxon>Lachnospirales</taxon>
        <taxon>Lachnospiraceae</taxon>
        <taxon>Wansuia</taxon>
    </lineage>
</organism>
<dbReference type="PROSITE" id="PS50943">
    <property type="entry name" value="HTH_CROC1"/>
    <property type="match status" value="1"/>
</dbReference>